<dbReference type="InterPro" id="IPR004000">
    <property type="entry name" value="Actin"/>
</dbReference>
<dbReference type="Gene3D" id="3.30.420.40">
    <property type="match status" value="2"/>
</dbReference>
<comment type="caution">
    <text evidence="11">The sequence shown here is derived from an EMBL/GenBank/DDBJ whole genome shotgun (WGS) entry which is preliminary data.</text>
</comment>
<dbReference type="GO" id="GO:0016787">
    <property type="term" value="F:hydrolase activity"/>
    <property type="evidence" value="ECO:0007669"/>
    <property type="project" value="UniProtKB-KW"/>
</dbReference>
<dbReference type="GO" id="GO:0005524">
    <property type="term" value="F:ATP binding"/>
    <property type="evidence" value="ECO:0007669"/>
    <property type="project" value="UniProtKB-KW"/>
</dbReference>
<evidence type="ECO:0000256" key="5">
    <source>
        <dbReference type="ARBA" id="ARBA00022801"/>
    </source>
</evidence>
<sequence length="375" mass="42332">MEDEIKAIVIDCGSGICKAGFGGEEKARVSFSSIVGKPRYDKTMCGIGNKEYYVGDEAQSQRGILSLKYPMDRGIVVDWDLMEKLLFHAFYNELRVSPEQYPIIFTEPPLNPKSNREMITQMLFEKFNVPSLYIEIQAVLSLYASGRTCGIVLDCGDGVTNVVPIYGGYILEHAIIRLNFAGKDITEYMAKLLTERGYSFSNTSDMEVVKSIKEKLGYIALNFNNEMSKTGETLEESFELPDGQVVMIGNERFRCPELLFQPSLMGFECDGIHETIYKSIMMCDIDIRKHMYANIILSGGSTIFPGISERISNELRELAPKNMKILIVAYPERKNLVWVGGSILTTLPLFQEMLISKEEYDEYGPSIINKTKGIY</sequence>
<dbReference type="PRINTS" id="PR00190">
    <property type="entry name" value="ACTIN"/>
</dbReference>
<keyword evidence="6" id="KW-0067">ATP-binding</keyword>
<gene>
    <name evidence="11" type="ORF">RB653_006872</name>
</gene>
<dbReference type="AlphaFoldDB" id="A0AAN7TUT5"/>
<name>A0AAN7TUT5_9MYCE</name>
<keyword evidence="5" id="KW-0378">Hydrolase</keyword>
<comment type="catalytic activity">
    <reaction evidence="9">
        <text>ATP + H2O = ADP + phosphate + H(+)</text>
        <dbReference type="Rhea" id="RHEA:13065"/>
        <dbReference type="ChEBI" id="CHEBI:15377"/>
        <dbReference type="ChEBI" id="CHEBI:15378"/>
        <dbReference type="ChEBI" id="CHEBI:30616"/>
        <dbReference type="ChEBI" id="CHEBI:43474"/>
        <dbReference type="ChEBI" id="CHEBI:456216"/>
    </reaction>
</comment>
<evidence type="ECO:0000256" key="3">
    <source>
        <dbReference type="ARBA" id="ARBA00022490"/>
    </source>
</evidence>
<dbReference type="FunFam" id="3.30.420.40:FF:000148">
    <property type="entry name" value="Actin, alpha skeletal muscle"/>
    <property type="match status" value="1"/>
</dbReference>
<evidence type="ECO:0000256" key="4">
    <source>
        <dbReference type="ARBA" id="ARBA00022741"/>
    </source>
</evidence>
<accession>A0AAN7TUT5</accession>
<evidence type="ECO:0000256" key="6">
    <source>
        <dbReference type="ARBA" id="ARBA00022840"/>
    </source>
</evidence>
<keyword evidence="7" id="KW-0206">Cytoskeleton</keyword>
<evidence type="ECO:0000256" key="7">
    <source>
        <dbReference type="ARBA" id="ARBA00023212"/>
    </source>
</evidence>
<dbReference type="FunFam" id="3.90.640.10:FF:000047">
    <property type="entry name" value="Actin, alpha skeletal muscle"/>
    <property type="match status" value="1"/>
</dbReference>
<evidence type="ECO:0000313" key="12">
    <source>
        <dbReference type="Proteomes" id="UP001344447"/>
    </source>
</evidence>
<dbReference type="SMART" id="SM00268">
    <property type="entry name" value="ACTIN"/>
    <property type="match status" value="1"/>
</dbReference>
<comment type="similarity">
    <text evidence="2 10">Belongs to the actin family.</text>
</comment>
<evidence type="ECO:0000256" key="8">
    <source>
        <dbReference type="ARBA" id="ARBA00025474"/>
    </source>
</evidence>
<dbReference type="Gene3D" id="3.90.640.10">
    <property type="entry name" value="Actin, Chain A, domain 4"/>
    <property type="match status" value="1"/>
</dbReference>
<proteinExistence type="inferred from homology"/>
<dbReference type="GO" id="GO:0005856">
    <property type="term" value="C:cytoskeleton"/>
    <property type="evidence" value="ECO:0007669"/>
    <property type="project" value="UniProtKB-SubCell"/>
</dbReference>
<dbReference type="PANTHER" id="PTHR11937">
    <property type="entry name" value="ACTIN"/>
    <property type="match status" value="1"/>
</dbReference>
<dbReference type="InterPro" id="IPR043129">
    <property type="entry name" value="ATPase_NBD"/>
</dbReference>
<dbReference type="InterPro" id="IPR004001">
    <property type="entry name" value="Actin_CS"/>
</dbReference>
<dbReference type="EMBL" id="JAVFKY010000005">
    <property type="protein sequence ID" value="KAK5575738.1"/>
    <property type="molecule type" value="Genomic_DNA"/>
</dbReference>
<organism evidence="11 12">
    <name type="scientific">Dictyostelium firmibasis</name>
    <dbReference type="NCBI Taxonomy" id="79012"/>
    <lineage>
        <taxon>Eukaryota</taxon>
        <taxon>Amoebozoa</taxon>
        <taxon>Evosea</taxon>
        <taxon>Eumycetozoa</taxon>
        <taxon>Dictyostelia</taxon>
        <taxon>Dictyosteliales</taxon>
        <taxon>Dictyosteliaceae</taxon>
        <taxon>Dictyostelium</taxon>
    </lineage>
</organism>
<evidence type="ECO:0000313" key="11">
    <source>
        <dbReference type="EMBL" id="KAK5575738.1"/>
    </source>
</evidence>
<evidence type="ECO:0000256" key="10">
    <source>
        <dbReference type="RuleBase" id="RU000487"/>
    </source>
</evidence>
<dbReference type="GO" id="GO:0016192">
    <property type="term" value="P:vesicle-mediated transport"/>
    <property type="evidence" value="ECO:0007669"/>
    <property type="project" value="UniProtKB-ARBA"/>
</dbReference>
<keyword evidence="12" id="KW-1185">Reference proteome</keyword>
<evidence type="ECO:0000256" key="1">
    <source>
        <dbReference type="ARBA" id="ARBA00004245"/>
    </source>
</evidence>
<dbReference type="SUPFAM" id="SSF53067">
    <property type="entry name" value="Actin-like ATPase domain"/>
    <property type="match status" value="2"/>
</dbReference>
<reference evidence="11 12" key="1">
    <citation type="submission" date="2023-11" db="EMBL/GenBank/DDBJ databases">
        <title>Dfirmibasis_genome.</title>
        <authorList>
            <person name="Edelbroek B."/>
            <person name="Kjellin J."/>
            <person name="Jerlstrom-Hultqvist J."/>
            <person name="Soderbom F."/>
        </authorList>
    </citation>
    <scope>NUCLEOTIDE SEQUENCE [LARGE SCALE GENOMIC DNA]</scope>
    <source>
        <strain evidence="11 12">TNS-C-14</strain>
    </source>
</reference>
<dbReference type="FunFam" id="3.30.420.40:FF:000218">
    <property type="entry name" value="actin, alpha sarcomeric/skeletal-like"/>
    <property type="match status" value="1"/>
</dbReference>
<evidence type="ECO:0000256" key="2">
    <source>
        <dbReference type="ARBA" id="ARBA00006752"/>
    </source>
</evidence>
<comment type="function">
    <text evidence="8">Actins are highly conserved proteins that are involved in various types of cell motility and are ubiquitously expressed in all eukaryotic cells. Multiple isoforms are involved in various cellular functions such as cytoskeleton structure, cell mobility, chromosome movement and muscle contraction.</text>
</comment>
<dbReference type="Pfam" id="PF00022">
    <property type="entry name" value="Actin"/>
    <property type="match status" value="1"/>
</dbReference>
<evidence type="ECO:0000256" key="9">
    <source>
        <dbReference type="ARBA" id="ARBA00049360"/>
    </source>
</evidence>
<comment type="subcellular location">
    <subcellularLocation>
        <location evidence="1">Cytoplasm</location>
        <location evidence="1">Cytoskeleton</location>
    </subcellularLocation>
</comment>
<dbReference type="Proteomes" id="UP001344447">
    <property type="component" value="Unassembled WGS sequence"/>
</dbReference>
<keyword evidence="3" id="KW-0963">Cytoplasm</keyword>
<protein>
    <recommendedName>
        <fullName evidence="13">Actin</fullName>
    </recommendedName>
</protein>
<evidence type="ECO:0008006" key="13">
    <source>
        <dbReference type="Google" id="ProtNLM"/>
    </source>
</evidence>
<keyword evidence="4" id="KW-0547">Nucleotide-binding</keyword>
<dbReference type="PROSITE" id="PS00406">
    <property type="entry name" value="ACTINS_1"/>
    <property type="match status" value="1"/>
</dbReference>